<keyword evidence="1" id="KW-0378">Hydrolase</keyword>
<evidence type="ECO:0000256" key="2">
    <source>
        <dbReference type="SAM" id="SignalP"/>
    </source>
</evidence>
<organism evidence="4 5">
    <name type="scientific">Anaeromyxobacter oryzae</name>
    <dbReference type="NCBI Taxonomy" id="2918170"/>
    <lineage>
        <taxon>Bacteria</taxon>
        <taxon>Pseudomonadati</taxon>
        <taxon>Myxococcota</taxon>
        <taxon>Myxococcia</taxon>
        <taxon>Myxococcales</taxon>
        <taxon>Cystobacterineae</taxon>
        <taxon>Anaeromyxobacteraceae</taxon>
        <taxon>Anaeromyxobacter</taxon>
    </lineage>
</organism>
<evidence type="ECO:0000313" key="5">
    <source>
        <dbReference type="Proteomes" id="UP001162891"/>
    </source>
</evidence>
<dbReference type="InterPro" id="IPR001375">
    <property type="entry name" value="Peptidase_S9_cat"/>
</dbReference>
<dbReference type="Pfam" id="PF00326">
    <property type="entry name" value="Peptidase_S9"/>
    <property type="match status" value="1"/>
</dbReference>
<dbReference type="SUPFAM" id="SSF53474">
    <property type="entry name" value="alpha/beta-Hydrolases"/>
    <property type="match status" value="1"/>
</dbReference>
<sequence length="330" mass="35805">MAGALALLLAASCSASHAVAPAARQAAPPDRKPDGAILSLRPILITDRSEYYALTYWSSGLRVNGFLGCPRDRTVRHPAVVWNRGGNRNFGAMDPRELVAYVEAGYVAVGSQYRGNMGSEGREAFGGDDVEDVLNLVTLLKQFPGVDATRIGMVGYSRGGMMTYRALREDARRAPRDIRVAATVGGLADLDDLDERPDMRPVYQALIGCLPSECRDAYVARSAVRWGGEMQAPLLLLHGEEDWRVSVEQSRRLAAAMRAVGRTVKLQTYPGDDHGLSAHGRGVPDILEWLGEHLGMPPESYAPERIDAAVQAVLEKWPWPAAEDGGDAPE</sequence>
<dbReference type="PANTHER" id="PTHR22946">
    <property type="entry name" value="DIENELACTONE HYDROLASE DOMAIN-CONTAINING PROTEIN-RELATED"/>
    <property type="match status" value="1"/>
</dbReference>
<dbReference type="PANTHER" id="PTHR22946:SF9">
    <property type="entry name" value="POLYKETIDE TRANSFERASE AF380"/>
    <property type="match status" value="1"/>
</dbReference>
<feature type="chain" id="PRO_5045828333" evidence="2">
    <location>
        <begin position="19"/>
        <end position="330"/>
    </location>
</feature>
<reference evidence="5" key="1">
    <citation type="journal article" date="2022" name="Int. J. Syst. Evol. Microbiol.">
        <title>Anaeromyxobacter oryzae sp. nov., Anaeromyxobacter diazotrophicus sp. nov. and Anaeromyxobacter paludicola sp. nov., isolated from paddy soils.</title>
        <authorList>
            <person name="Itoh H."/>
            <person name="Xu Z."/>
            <person name="Mise K."/>
            <person name="Masuda Y."/>
            <person name="Ushijima N."/>
            <person name="Hayakawa C."/>
            <person name="Shiratori Y."/>
            <person name="Senoo K."/>
        </authorList>
    </citation>
    <scope>NUCLEOTIDE SEQUENCE [LARGE SCALE GENOMIC DNA]</scope>
    <source>
        <strain evidence="5">Red232</strain>
    </source>
</reference>
<keyword evidence="2" id="KW-0732">Signal</keyword>
<dbReference type="Proteomes" id="UP001162891">
    <property type="component" value="Chromosome"/>
</dbReference>
<evidence type="ECO:0000256" key="1">
    <source>
        <dbReference type="ARBA" id="ARBA00022801"/>
    </source>
</evidence>
<dbReference type="EMBL" id="AP025591">
    <property type="protein sequence ID" value="BDG06243.1"/>
    <property type="molecule type" value="Genomic_DNA"/>
</dbReference>
<gene>
    <name evidence="4" type="ORF">AMOR_52390</name>
</gene>
<evidence type="ECO:0000313" key="4">
    <source>
        <dbReference type="EMBL" id="BDG06243.1"/>
    </source>
</evidence>
<accession>A0ABM7X368</accession>
<proteinExistence type="predicted"/>
<feature type="signal peptide" evidence="2">
    <location>
        <begin position="1"/>
        <end position="18"/>
    </location>
</feature>
<evidence type="ECO:0000259" key="3">
    <source>
        <dbReference type="Pfam" id="PF00326"/>
    </source>
</evidence>
<dbReference type="InterPro" id="IPR050261">
    <property type="entry name" value="FrsA_esterase"/>
</dbReference>
<keyword evidence="5" id="KW-1185">Reference proteome</keyword>
<feature type="domain" description="Peptidase S9 prolyl oligopeptidase catalytic" evidence="3">
    <location>
        <begin position="101"/>
        <end position="295"/>
    </location>
</feature>
<protein>
    <submittedName>
        <fullName evidence="4">Peptidase</fullName>
    </submittedName>
</protein>
<dbReference type="InterPro" id="IPR029058">
    <property type="entry name" value="AB_hydrolase_fold"/>
</dbReference>
<dbReference type="Gene3D" id="3.40.50.1820">
    <property type="entry name" value="alpha/beta hydrolase"/>
    <property type="match status" value="1"/>
</dbReference>
<dbReference type="RefSeq" id="WP_248355660.1">
    <property type="nucleotide sequence ID" value="NZ_AP025591.1"/>
</dbReference>
<name>A0ABM7X368_9BACT</name>